<evidence type="ECO:0000256" key="3">
    <source>
        <dbReference type="ARBA" id="ARBA00023015"/>
    </source>
</evidence>
<keyword evidence="8" id="KW-1185">Reference proteome</keyword>
<dbReference type="EMBL" id="CP003053">
    <property type="protein sequence ID" value="AFM17034.1"/>
    <property type="molecule type" value="Genomic_DNA"/>
</dbReference>
<dbReference type="SUPFAM" id="SSF52172">
    <property type="entry name" value="CheY-like"/>
    <property type="match status" value="1"/>
</dbReference>
<protein>
    <submittedName>
        <fullName evidence="7">Response regulator with putative antiterminator output domain</fullName>
    </submittedName>
</protein>
<sequence length="263" mass="28290">MVSRSSALPSGDGLPSFGSPYAPKPRDVRVSDELADLSDLAWSSLDQLGRALRVPDGDLDSTLVAVLDMAIGMVEGCEAAGLNLFEKGRFVPQVVRGAAPPRLDALQQETGEGPCVDASRDQVTVDIDDMTTESRWPEFTRLAIELSVGSMLCLPLWINDRRLGSLSLYGSTPQAFTAPAAHQTAQLLSTHAALALADVQRSEQLRRAVANRDLIGQAKGILMERHRITADAAFEMLVEISQRVNRKVVAIAEMIATTGQVPS</sequence>
<keyword evidence="3" id="KW-0805">Transcription regulation</keyword>
<dbReference type="PATRIC" id="fig|710421.3.peg.2254"/>
<dbReference type="GO" id="GO:0016301">
    <property type="term" value="F:kinase activity"/>
    <property type="evidence" value="ECO:0007669"/>
    <property type="project" value="UniProtKB-KW"/>
</dbReference>
<dbReference type="Pfam" id="PF13185">
    <property type="entry name" value="GAF_2"/>
    <property type="match status" value="1"/>
</dbReference>
<dbReference type="InterPro" id="IPR012074">
    <property type="entry name" value="GAF_ANTAR"/>
</dbReference>
<gene>
    <name evidence="7" type="ordered locus">Mycch_2259</name>
</gene>
<keyword evidence="2" id="KW-0418">Kinase</keyword>
<dbReference type="InterPro" id="IPR036388">
    <property type="entry name" value="WH-like_DNA-bd_sf"/>
</dbReference>
<organism evidence="7 8">
    <name type="scientific">Mycolicibacterium chubuense (strain NBB4)</name>
    <name type="common">Mycobacterium chubuense</name>
    <dbReference type="NCBI Taxonomy" id="710421"/>
    <lineage>
        <taxon>Bacteria</taxon>
        <taxon>Bacillati</taxon>
        <taxon>Actinomycetota</taxon>
        <taxon>Actinomycetes</taxon>
        <taxon>Mycobacteriales</taxon>
        <taxon>Mycobacteriaceae</taxon>
        <taxon>Mycolicibacterium</taxon>
    </lineage>
</organism>
<dbReference type="Proteomes" id="UP000006057">
    <property type="component" value="Chromosome"/>
</dbReference>
<dbReference type="InterPro" id="IPR003018">
    <property type="entry name" value="GAF"/>
</dbReference>
<evidence type="ECO:0000256" key="1">
    <source>
        <dbReference type="ARBA" id="ARBA00022679"/>
    </source>
</evidence>
<accession>I4BIC7</accession>
<dbReference type="HOGENOM" id="CLU_074354_0_1_11"/>
<evidence type="ECO:0000313" key="7">
    <source>
        <dbReference type="EMBL" id="AFM17034.1"/>
    </source>
</evidence>
<dbReference type="eggNOG" id="COG2203">
    <property type="taxonomic scope" value="Bacteria"/>
</dbReference>
<feature type="domain" description="ANTAR" evidence="6">
    <location>
        <begin position="195"/>
        <end position="256"/>
    </location>
</feature>
<keyword evidence="4" id="KW-0804">Transcription</keyword>
<evidence type="ECO:0000313" key="8">
    <source>
        <dbReference type="Proteomes" id="UP000006057"/>
    </source>
</evidence>
<evidence type="ECO:0000256" key="4">
    <source>
        <dbReference type="ARBA" id="ARBA00023163"/>
    </source>
</evidence>
<dbReference type="PROSITE" id="PS50921">
    <property type="entry name" value="ANTAR"/>
    <property type="match status" value="1"/>
</dbReference>
<name>I4BIC7_MYCCN</name>
<dbReference type="Gene3D" id="1.10.10.10">
    <property type="entry name" value="Winged helix-like DNA-binding domain superfamily/Winged helix DNA-binding domain"/>
    <property type="match status" value="1"/>
</dbReference>
<evidence type="ECO:0000259" key="6">
    <source>
        <dbReference type="PROSITE" id="PS50921"/>
    </source>
</evidence>
<dbReference type="SMART" id="SM01012">
    <property type="entry name" value="ANTAR"/>
    <property type="match status" value="1"/>
</dbReference>
<dbReference type="InterPro" id="IPR029016">
    <property type="entry name" value="GAF-like_dom_sf"/>
</dbReference>
<dbReference type="InterPro" id="IPR005561">
    <property type="entry name" value="ANTAR"/>
</dbReference>
<evidence type="ECO:0000256" key="2">
    <source>
        <dbReference type="ARBA" id="ARBA00022777"/>
    </source>
</evidence>
<feature type="region of interest" description="Disordered" evidence="5">
    <location>
        <begin position="1"/>
        <end position="23"/>
    </location>
</feature>
<dbReference type="PIRSF" id="PIRSF036625">
    <property type="entry name" value="GAF_ANTAR"/>
    <property type="match status" value="1"/>
</dbReference>
<dbReference type="Gene3D" id="3.30.450.40">
    <property type="match status" value="1"/>
</dbReference>
<dbReference type="KEGG" id="mcb:Mycch_2259"/>
<dbReference type="AlphaFoldDB" id="I4BIC7"/>
<dbReference type="SUPFAM" id="SSF55781">
    <property type="entry name" value="GAF domain-like"/>
    <property type="match status" value="1"/>
</dbReference>
<dbReference type="GO" id="GO:0003723">
    <property type="term" value="F:RNA binding"/>
    <property type="evidence" value="ECO:0007669"/>
    <property type="project" value="InterPro"/>
</dbReference>
<keyword evidence="1" id="KW-0808">Transferase</keyword>
<dbReference type="InterPro" id="IPR011006">
    <property type="entry name" value="CheY-like_superfamily"/>
</dbReference>
<evidence type="ECO:0000256" key="5">
    <source>
        <dbReference type="SAM" id="MobiDB-lite"/>
    </source>
</evidence>
<dbReference type="STRING" id="710421.Mycch_2259"/>
<reference evidence="7 8" key="1">
    <citation type="submission" date="2012-06" db="EMBL/GenBank/DDBJ databases">
        <title>Complete sequence of chromosome of Mycobacterium chubuense NBB4.</title>
        <authorList>
            <consortium name="US DOE Joint Genome Institute"/>
            <person name="Lucas S."/>
            <person name="Han J."/>
            <person name="Lapidus A."/>
            <person name="Cheng J.-F."/>
            <person name="Goodwin L."/>
            <person name="Pitluck S."/>
            <person name="Peters L."/>
            <person name="Mikhailova N."/>
            <person name="Teshima H."/>
            <person name="Detter J.C."/>
            <person name="Han C."/>
            <person name="Tapia R."/>
            <person name="Land M."/>
            <person name="Hauser L."/>
            <person name="Kyrpides N."/>
            <person name="Ivanova N."/>
            <person name="Pagani I."/>
            <person name="Mattes T."/>
            <person name="Holmes A."/>
            <person name="Rutledge P."/>
            <person name="Paulsen I."/>
            <person name="Coleman N."/>
            <person name="Woyke T."/>
        </authorList>
    </citation>
    <scope>NUCLEOTIDE SEQUENCE [LARGE SCALE GENOMIC DNA]</scope>
    <source>
        <strain evidence="7 8">NBB4</strain>
    </source>
</reference>
<proteinExistence type="predicted"/>
<dbReference type="Pfam" id="PF03861">
    <property type="entry name" value="ANTAR"/>
    <property type="match status" value="1"/>
</dbReference>